<comment type="caution">
    <text evidence="3">The sequence shown here is derived from an EMBL/GenBank/DDBJ whole genome shotgun (WGS) entry which is preliminary data.</text>
</comment>
<comment type="similarity">
    <text evidence="1 2">Belongs to the BolA/IbaG family.</text>
</comment>
<gene>
    <name evidence="3" type="primary">bolA</name>
    <name evidence="3" type="ORF">GCM10009114_08890</name>
</gene>
<dbReference type="PIRSF" id="PIRSF003113">
    <property type="entry name" value="BolA"/>
    <property type="match status" value="1"/>
</dbReference>
<evidence type="ECO:0000313" key="3">
    <source>
        <dbReference type="EMBL" id="GAA0854151.1"/>
    </source>
</evidence>
<dbReference type="Pfam" id="PF01722">
    <property type="entry name" value="BolA"/>
    <property type="match status" value="1"/>
</dbReference>
<reference evidence="3 4" key="1">
    <citation type="journal article" date="2019" name="Int. J. Syst. Evol. Microbiol.">
        <title>The Global Catalogue of Microorganisms (GCM) 10K type strain sequencing project: providing services to taxonomists for standard genome sequencing and annotation.</title>
        <authorList>
            <consortium name="The Broad Institute Genomics Platform"/>
            <consortium name="The Broad Institute Genome Sequencing Center for Infectious Disease"/>
            <person name="Wu L."/>
            <person name="Ma J."/>
        </authorList>
    </citation>
    <scope>NUCLEOTIDE SEQUENCE [LARGE SCALE GENOMIC DNA]</scope>
    <source>
        <strain evidence="3 4">JCM 15896</strain>
    </source>
</reference>
<accession>A0ABN1LE08</accession>
<sequence length="107" mass="12188">MNIQNNIEKKLLSHFDPAHLEVINESFMHNVPRGSETHFKVVLVTPKFTGERLINRHRAVNAVLKEELAEQIHALALHTYTHDEWHNLYGNSPDSPNCLGGMKHATS</sequence>
<dbReference type="RefSeq" id="WP_343856937.1">
    <property type="nucleotide sequence ID" value="NZ_BAAAFD010000002.1"/>
</dbReference>
<dbReference type="NCBIfam" id="NF008638">
    <property type="entry name" value="PRK11628.1"/>
    <property type="match status" value="1"/>
</dbReference>
<evidence type="ECO:0000313" key="4">
    <source>
        <dbReference type="Proteomes" id="UP001500359"/>
    </source>
</evidence>
<dbReference type="InterPro" id="IPR036065">
    <property type="entry name" value="BolA-like_sf"/>
</dbReference>
<dbReference type="EMBL" id="BAAAFD010000002">
    <property type="protein sequence ID" value="GAA0854151.1"/>
    <property type="molecule type" value="Genomic_DNA"/>
</dbReference>
<dbReference type="SUPFAM" id="SSF82657">
    <property type="entry name" value="BolA-like"/>
    <property type="match status" value="1"/>
</dbReference>
<dbReference type="InterPro" id="IPR050961">
    <property type="entry name" value="BolA/IbaG_stress_morph_reg"/>
</dbReference>
<protein>
    <submittedName>
        <fullName evidence="3">Transcriptional regulator BolA</fullName>
    </submittedName>
</protein>
<evidence type="ECO:0000256" key="1">
    <source>
        <dbReference type="ARBA" id="ARBA00005578"/>
    </source>
</evidence>
<organism evidence="3 4">
    <name type="scientific">Aliiglaciecola litoralis</name>
    <dbReference type="NCBI Taxonomy" id="582857"/>
    <lineage>
        <taxon>Bacteria</taxon>
        <taxon>Pseudomonadati</taxon>
        <taxon>Pseudomonadota</taxon>
        <taxon>Gammaproteobacteria</taxon>
        <taxon>Alteromonadales</taxon>
        <taxon>Alteromonadaceae</taxon>
        <taxon>Aliiglaciecola</taxon>
    </lineage>
</organism>
<name>A0ABN1LE08_9ALTE</name>
<dbReference type="Proteomes" id="UP001500359">
    <property type="component" value="Unassembled WGS sequence"/>
</dbReference>
<evidence type="ECO:0000256" key="2">
    <source>
        <dbReference type="RuleBase" id="RU003860"/>
    </source>
</evidence>
<proteinExistence type="inferred from homology"/>
<dbReference type="PANTHER" id="PTHR46229">
    <property type="entry name" value="BOLA TRANSCRIPTION REGULATOR"/>
    <property type="match status" value="1"/>
</dbReference>
<keyword evidence="4" id="KW-1185">Reference proteome</keyword>
<dbReference type="Gene3D" id="3.30.300.90">
    <property type="entry name" value="BolA-like"/>
    <property type="match status" value="1"/>
</dbReference>
<dbReference type="InterPro" id="IPR002634">
    <property type="entry name" value="BolA"/>
</dbReference>
<dbReference type="PANTHER" id="PTHR46229:SF2">
    <property type="entry name" value="BOLA-LIKE PROTEIN 1"/>
    <property type="match status" value="1"/>
</dbReference>